<keyword evidence="1" id="KW-0808">Transferase</keyword>
<dbReference type="Pfam" id="PF13489">
    <property type="entry name" value="Methyltransf_23"/>
    <property type="match status" value="1"/>
</dbReference>
<name>A0A0A1V7S5_9HYPO</name>
<dbReference type="GO" id="GO:0032259">
    <property type="term" value="P:methylation"/>
    <property type="evidence" value="ECO:0007669"/>
    <property type="project" value="UniProtKB-KW"/>
</dbReference>
<dbReference type="Gene3D" id="3.40.50.150">
    <property type="entry name" value="Vaccinia Virus protein VP39"/>
    <property type="match status" value="1"/>
</dbReference>
<reference evidence="1 2" key="1">
    <citation type="submission" date="2014-02" db="EMBL/GenBank/DDBJ databases">
        <title>The genome sequence of the entomopathogenic fungus Metarhizium robertsii ARSEF 2575.</title>
        <authorList>
            <person name="Giuliano Garisto Donzelli B."/>
            <person name="Roe B.A."/>
            <person name="Macmil S.L."/>
            <person name="Krasnoff S.B."/>
            <person name="Gibson D.M."/>
        </authorList>
    </citation>
    <scope>NUCLEOTIDE SEQUENCE [LARGE SCALE GENOMIC DNA]</scope>
    <source>
        <strain evidence="1 2">ARSEF 2575</strain>
    </source>
</reference>
<evidence type="ECO:0000313" key="1">
    <source>
        <dbReference type="EMBL" id="EXV05623.1"/>
    </source>
</evidence>
<dbReference type="AlphaFoldDB" id="A0A0A1V7S5"/>
<dbReference type="Proteomes" id="UP000030151">
    <property type="component" value="Unassembled WGS sequence"/>
</dbReference>
<dbReference type="SUPFAM" id="SSF53335">
    <property type="entry name" value="S-adenosyl-L-methionine-dependent methyltransferases"/>
    <property type="match status" value="1"/>
</dbReference>
<dbReference type="CDD" id="cd02440">
    <property type="entry name" value="AdoMet_MTases"/>
    <property type="match status" value="1"/>
</dbReference>
<proteinExistence type="predicted"/>
<accession>A0A0A1V7S5</accession>
<comment type="caution">
    <text evidence="1">The sequence shown here is derived from an EMBL/GenBank/DDBJ whole genome shotgun (WGS) entry which is preliminary data.</text>
</comment>
<dbReference type="GO" id="GO:0008168">
    <property type="term" value="F:methyltransferase activity"/>
    <property type="evidence" value="ECO:0007669"/>
    <property type="project" value="UniProtKB-KW"/>
</dbReference>
<organism evidence="1 2">
    <name type="scientific">Metarhizium robertsii</name>
    <dbReference type="NCBI Taxonomy" id="568076"/>
    <lineage>
        <taxon>Eukaryota</taxon>
        <taxon>Fungi</taxon>
        <taxon>Dikarya</taxon>
        <taxon>Ascomycota</taxon>
        <taxon>Pezizomycotina</taxon>
        <taxon>Sordariomycetes</taxon>
        <taxon>Hypocreomycetidae</taxon>
        <taxon>Hypocreales</taxon>
        <taxon>Clavicipitaceae</taxon>
        <taxon>Metarhizium</taxon>
    </lineage>
</organism>
<sequence>MPSEAIDGYILGRDVAHSVRLDAQHFLWRLHQGYLLHPHIKLTERMSVADIGTGTGRRLWLLDLAREVPSSVTLHGYDISDKQFPPSQMLPQNVSLKQLDSLGDVPTELQGRYDVVHLRMWANNLSSKEVGSFICNLSKMLKPGGYIQWEDADLCNHVIRTKQVEEFDQQMKELFKLAGRDYSWIQTLPCSLQRHEFKIIDHRNASFADDLVHLCTNTYLTAIGEMIEGIKRTASGPLCSTIQKAESSLSLLLSQNNGAAYNWRPFSTLAQRS</sequence>
<evidence type="ECO:0000313" key="2">
    <source>
        <dbReference type="Proteomes" id="UP000030151"/>
    </source>
</evidence>
<keyword evidence="1" id="KW-0489">Methyltransferase</keyword>
<dbReference type="EMBL" id="JELW01000001">
    <property type="protein sequence ID" value="EXV05623.1"/>
    <property type="molecule type" value="Genomic_DNA"/>
</dbReference>
<dbReference type="HOGENOM" id="CLU_010595_9_1_1"/>
<gene>
    <name evidence="1" type="ORF">X797_000339</name>
</gene>
<dbReference type="InterPro" id="IPR029063">
    <property type="entry name" value="SAM-dependent_MTases_sf"/>
</dbReference>
<protein>
    <submittedName>
        <fullName evidence="1">Methyltransferase</fullName>
    </submittedName>
</protein>